<feature type="transmembrane region" description="Helical" evidence="7">
    <location>
        <begin position="12"/>
        <end position="36"/>
    </location>
</feature>
<feature type="domain" description="Cation efflux protein cytoplasmic" evidence="9">
    <location>
        <begin position="214"/>
        <end position="290"/>
    </location>
</feature>
<dbReference type="AlphaFoldDB" id="A0AA96WKD3"/>
<feature type="transmembrane region" description="Helical" evidence="7">
    <location>
        <begin position="153"/>
        <end position="172"/>
    </location>
</feature>
<evidence type="ECO:0000256" key="5">
    <source>
        <dbReference type="ARBA" id="ARBA00022989"/>
    </source>
</evidence>
<dbReference type="InterPro" id="IPR058533">
    <property type="entry name" value="Cation_efflux_TM"/>
</dbReference>
<protein>
    <submittedName>
        <fullName evidence="10">Cation transporter</fullName>
    </submittedName>
</protein>
<dbReference type="SUPFAM" id="SSF161111">
    <property type="entry name" value="Cation efflux protein transmembrane domain-like"/>
    <property type="match status" value="1"/>
</dbReference>
<comment type="subcellular location">
    <subcellularLocation>
        <location evidence="1">Membrane</location>
        <topology evidence="1">Multi-pass membrane protein</topology>
    </subcellularLocation>
</comment>
<sequence length="314" mass="33425">MDSTHSSGRPARFYAWLSIVASLVIITLKTLAYLVTGSVGLLSDAVESIANVVAAGVALWALTLASRPPDAVHAFGHSKAEYFSSALEGVLILVAAGGIAVAAGGRLFHPQPLESVGLGLVLSIVSSGINATVAWILLQASHRLRSITLRADAYHLLTDVWTSIGVILGIVVVKLTGWLVLDPLIALGVAANIVWTGIKLLRETGSSLLDAALPTDMQETILLILDEYKRQGIQFHALRTRVAGSRGFVSFHVLVPGQWTVQQGHNLCEAIELALLKALPGIYVMTHLEPLEDPASWQDEQLDRLISPDSSGNG</sequence>
<keyword evidence="4 7" id="KW-0812">Transmembrane</keyword>
<keyword evidence="6 7" id="KW-0472">Membrane</keyword>
<dbReference type="GO" id="GO:0015093">
    <property type="term" value="F:ferrous iron transmembrane transporter activity"/>
    <property type="evidence" value="ECO:0007669"/>
    <property type="project" value="TreeGrafter"/>
</dbReference>
<proteinExistence type="inferred from homology"/>
<dbReference type="GO" id="GO:0005886">
    <property type="term" value="C:plasma membrane"/>
    <property type="evidence" value="ECO:0007669"/>
    <property type="project" value="TreeGrafter"/>
</dbReference>
<feature type="domain" description="Cation efflux protein transmembrane" evidence="8">
    <location>
        <begin position="16"/>
        <end position="209"/>
    </location>
</feature>
<dbReference type="InterPro" id="IPR027469">
    <property type="entry name" value="Cation_efflux_TMD_sf"/>
</dbReference>
<reference evidence="10" key="1">
    <citation type="submission" date="2020-05" db="EMBL/GenBank/DDBJ databases">
        <authorList>
            <person name="Zhu T."/>
            <person name="Keshari N."/>
            <person name="Lu X."/>
        </authorList>
    </citation>
    <scope>NUCLEOTIDE SEQUENCE</scope>
    <source>
        <strain evidence="10">NK1-12</strain>
    </source>
</reference>
<dbReference type="GO" id="GO:0006882">
    <property type="term" value="P:intracellular zinc ion homeostasis"/>
    <property type="evidence" value="ECO:0007669"/>
    <property type="project" value="TreeGrafter"/>
</dbReference>
<dbReference type="PANTHER" id="PTHR43840:SF15">
    <property type="entry name" value="MITOCHONDRIAL METAL TRANSPORTER 1-RELATED"/>
    <property type="match status" value="1"/>
</dbReference>
<dbReference type="InterPro" id="IPR002524">
    <property type="entry name" value="Cation_efflux"/>
</dbReference>
<comment type="similarity">
    <text evidence="2">Belongs to the cation diffusion facilitator (CDF) transporter (TC 2.A.4) family.</text>
</comment>
<evidence type="ECO:0000259" key="8">
    <source>
        <dbReference type="Pfam" id="PF01545"/>
    </source>
</evidence>
<evidence type="ECO:0000259" key="9">
    <source>
        <dbReference type="Pfam" id="PF16916"/>
    </source>
</evidence>
<organism evidence="10">
    <name type="scientific">Leptolyngbya sp. NK1-12</name>
    <dbReference type="NCBI Taxonomy" id="2547451"/>
    <lineage>
        <taxon>Bacteria</taxon>
        <taxon>Bacillati</taxon>
        <taxon>Cyanobacteriota</taxon>
        <taxon>Cyanophyceae</taxon>
        <taxon>Leptolyngbyales</taxon>
        <taxon>Leptolyngbyaceae</taxon>
        <taxon>Leptolyngbya group</taxon>
        <taxon>Leptolyngbya</taxon>
    </lineage>
</organism>
<dbReference type="GO" id="GO:0015341">
    <property type="term" value="F:zinc efflux antiporter activity"/>
    <property type="evidence" value="ECO:0007669"/>
    <property type="project" value="TreeGrafter"/>
</dbReference>
<dbReference type="Pfam" id="PF16916">
    <property type="entry name" value="ZT_dimer"/>
    <property type="match status" value="1"/>
</dbReference>
<name>A0AA96WKD3_9CYAN</name>
<dbReference type="Gene3D" id="3.30.70.1350">
    <property type="entry name" value="Cation efflux protein, cytoplasmic domain"/>
    <property type="match status" value="1"/>
</dbReference>
<dbReference type="NCBIfam" id="TIGR01297">
    <property type="entry name" value="CDF"/>
    <property type="match status" value="1"/>
</dbReference>
<dbReference type="InterPro" id="IPR036837">
    <property type="entry name" value="Cation_efflux_CTD_sf"/>
</dbReference>
<evidence type="ECO:0000313" key="10">
    <source>
        <dbReference type="EMBL" id="WNZ26829.1"/>
    </source>
</evidence>
<feature type="transmembrane region" description="Helical" evidence="7">
    <location>
        <begin position="48"/>
        <end position="65"/>
    </location>
</feature>
<keyword evidence="3" id="KW-0813">Transport</keyword>
<dbReference type="Pfam" id="PF01545">
    <property type="entry name" value="Cation_efflux"/>
    <property type="match status" value="1"/>
</dbReference>
<dbReference type="Gene3D" id="1.20.1510.10">
    <property type="entry name" value="Cation efflux protein transmembrane domain"/>
    <property type="match status" value="1"/>
</dbReference>
<evidence type="ECO:0000256" key="3">
    <source>
        <dbReference type="ARBA" id="ARBA00022448"/>
    </source>
</evidence>
<dbReference type="PANTHER" id="PTHR43840">
    <property type="entry name" value="MITOCHONDRIAL METAL TRANSPORTER 1-RELATED"/>
    <property type="match status" value="1"/>
</dbReference>
<feature type="transmembrane region" description="Helical" evidence="7">
    <location>
        <begin position="120"/>
        <end position="141"/>
    </location>
</feature>
<keyword evidence="5 7" id="KW-1133">Transmembrane helix</keyword>
<evidence type="ECO:0000256" key="6">
    <source>
        <dbReference type="ARBA" id="ARBA00023136"/>
    </source>
</evidence>
<evidence type="ECO:0000256" key="7">
    <source>
        <dbReference type="SAM" id="Phobius"/>
    </source>
</evidence>
<dbReference type="EMBL" id="CP053586">
    <property type="protein sequence ID" value="WNZ26829.1"/>
    <property type="molecule type" value="Genomic_DNA"/>
</dbReference>
<gene>
    <name evidence="10" type="ORF">HJG54_27355</name>
</gene>
<feature type="transmembrane region" description="Helical" evidence="7">
    <location>
        <begin position="86"/>
        <end position="108"/>
    </location>
</feature>
<accession>A0AA96WKD3</accession>
<evidence type="ECO:0000256" key="1">
    <source>
        <dbReference type="ARBA" id="ARBA00004141"/>
    </source>
</evidence>
<evidence type="ECO:0000256" key="2">
    <source>
        <dbReference type="ARBA" id="ARBA00008114"/>
    </source>
</evidence>
<dbReference type="InterPro" id="IPR050291">
    <property type="entry name" value="CDF_Transporter"/>
</dbReference>
<dbReference type="SUPFAM" id="SSF160240">
    <property type="entry name" value="Cation efflux protein cytoplasmic domain-like"/>
    <property type="match status" value="1"/>
</dbReference>
<dbReference type="GO" id="GO:0015086">
    <property type="term" value="F:cadmium ion transmembrane transporter activity"/>
    <property type="evidence" value="ECO:0007669"/>
    <property type="project" value="TreeGrafter"/>
</dbReference>
<dbReference type="InterPro" id="IPR027470">
    <property type="entry name" value="Cation_efflux_CTD"/>
</dbReference>
<evidence type="ECO:0000256" key="4">
    <source>
        <dbReference type="ARBA" id="ARBA00022692"/>
    </source>
</evidence>